<proteinExistence type="predicted"/>
<reference evidence="1 2" key="1">
    <citation type="submission" date="2021-06" db="EMBL/GenBank/DDBJ databases">
        <title>Caerostris extrusa draft genome.</title>
        <authorList>
            <person name="Kono N."/>
            <person name="Arakawa K."/>
        </authorList>
    </citation>
    <scope>NUCLEOTIDE SEQUENCE [LARGE SCALE GENOMIC DNA]</scope>
</reference>
<accession>A0AAV4XJ66</accession>
<organism evidence="1 2">
    <name type="scientific">Caerostris extrusa</name>
    <name type="common">Bark spider</name>
    <name type="synonym">Caerostris bankana</name>
    <dbReference type="NCBI Taxonomy" id="172846"/>
    <lineage>
        <taxon>Eukaryota</taxon>
        <taxon>Metazoa</taxon>
        <taxon>Ecdysozoa</taxon>
        <taxon>Arthropoda</taxon>
        <taxon>Chelicerata</taxon>
        <taxon>Arachnida</taxon>
        <taxon>Araneae</taxon>
        <taxon>Araneomorphae</taxon>
        <taxon>Entelegynae</taxon>
        <taxon>Araneoidea</taxon>
        <taxon>Araneidae</taxon>
        <taxon>Caerostris</taxon>
    </lineage>
</organism>
<gene>
    <name evidence="1" type="ORF">CEXT_133891</name>
</gene>
<evidence type="ECO:0000313" key="2">
    <source>
        <dbReference type="Proteomes" id="UP001054945"/>
    </source>
</evidence>
<dbReference type="EMBL" id="BPLR01017874">
    <property type="protein sequence ID" value="GIY95125.1"/>
    <property type="molecule type" value="Genomic_DNA"/>
</dbReference>
<dbReference type="Proteomes" id="UP001054945">
    <property type="component" value="Unassembled WGS sequence"/>
</dbReference>
<dbReference type="AlphaFoldDB" id="A0AAV4XJ66"/>
<name>A0AAV4XJ66_CAEEX</name>
<keyword evidence="2" id="KW-1185">Reference proteome</keyword>
<sequence>MKEVIYYHGSGHSEVMDKMITSHLNWYLGSNNLLTPQAGFRRYQSTSQQTIFLIQSIKNGVDQRCSVQDVFVALRLLLIVFGDSDVCKTCRWGVCMFSWTKNFLLRLFCAASFEDSISSFKKSETECPRVL</sequence>
<evidence type="ECO:0000313" key="1">
    <source>
        <dbReference type="EMBL" id="GIY95125.1"/>
    </source>
</evidence>
<protein>
    <submittedName>
        <fullName evidence="1">Uncharacterized protein</fullName>
    </submittedName>
</protein>
<comment type="caution">
    <text evidence="1">The sequence shown here is derived from an EMBL/GenBank/DDBJ whole genome shotgun (WGS) entry which is preliminary data.</text>
</comment>